<protein>
    <submittedName>
        <fullName evidence="2">Uncharacterized protein</fullName>
    </submittedName>
</protein>
<evidence type="ECO:0000313" key="3">
    <source>
        <dbReference type="Proteomes" id="UP001500928"/>
    </source>
</evidence>
<organism evidence="2 3">
    <name type="scientific">Actinomycetospora chlora</name>
    <dbReference type="NCBI Taxonomy" id="663608"/>
    <lineage>
        <taxon>Bacteria</taxon>
        <taxon>Bacillati</taxon>
        <taxon>Actinomycetota</taxon>
        <taxon>Actinomycetes</taxon>
        <taxon>Pseudonocardiales</taxon>
        <taxon>Pseudonocardiaceae</taxon>
        <taxon>Actinomycetospora</taxon>
    </lineage>
</organism>
<dbReference type="EMBL" id="BAABHO010000029">
    <property type="protein sequence ID" value="GAA4796275.1"/>
    <property type="molecule type" value="Genomic_DNA"/>
</dbReference>
<gene>
    <name evidence="2" type="ORF">GCM10023200_35420</name>
</gene>
<comment type="caution">
    <text evidence="2">The sequence shown here is derived from an EMBL/GenBank/DDBJ whole genome shotgun (WGS) entry which is preliminary data.</text>
</comment>
<sequence length="94" mass="9599">MLTSRNDPQEPAMSATVTPSTVLGTDVTGPVSPRDRAVLAAVAAGRAEVRAGALLIDGRYSADQFALARLARAGLLTPGTARLTATGTRVLQPA</sequence>
<evidence type="ECO:0000256" key="1">
    <source>
        <dbReference type="SAM" id="MobiDB-lite"/>
    </source>
</evidence>
<reference evidence="3" key="1">
    <citation type="journal article" date="2019" name="Int. J. Syst. Evol. Microbiol.">
        <title>The Global Catalogue of Microorganisms (GCM) 10K type strain sequencing project: providing services to taxonomists for standard genome sequencing and annotation.</title>
        <authorList>
            <consortium name="The Broad Institute Genomics Platform"/>
            <consortium name="The Broad Institute Genome Sequencing Center for Infectious Disease"/>
            <person name="Wu L."/>
            <person name="Ma J."/>
        </authorList>
    </citation>
    <scope>NUCLEOTIDE SEQUENCE [LARGE SCALE GENOMIC DNA]</scope>
    <source>
        <strain evidence="3">JCM 17979</strain>
    </source>
</reference>
<dbReference type="Proteomes" id="UP001500928">
    <property type="component" value="Unassembled WGS sequence"/>
</dbReference>
<proteinExistence type="predicted"/>
<accession>A0ABP9BMB0</accession>
<evidence type="ECO:0000313" key="2">
    <source>
        <dbReference type="EMBL" id="GAA4796275.1"/>
    </source>
</evidence>
<keyword evidence="3" id="KW-1185">Reference proteome</keyword>
<name>A0ABP9BMB0_9PSEU</name>
<feature type="region of interest" description="Disordered" evidence="1">
    <location>
        <begin position="1"/>
        <end position="29"/>
    </location>
</feature>